<dbReference type="EMBL" id="ANNX02000047">
    <property type="protein sequence ID" value="KYC36332.1"/>
    <property type="molecule type" value="Genomic_DNA"/>
</dbReference>
<evidence type="ECO:0000313" key="2">
    <source>
        <dbReference type="EMBL" id="KYC36332.1"/>
    </source>
</evidence>
<dbReference type="CDD" id="cd03398">
    <property type="entry name" value="PAP2_haloperoxidase"/>
    <property type="match status" value="1"/>
</dbReference>
<dbReference type="InterPro" id="IPR036938">
    <property type="entry name" value="PAP2/HPO_sf"/>
</dbReference>
<evidence type="ECO:0000313" key="3">
    <source>
        <dbReference type="Proteomes" id="UP000076925"/>
    </source>
</evidence>
<dbReference type="OrthoDB" id="518237at2"/>
<organism evidence="2 3">
    <name type="scientific">Scytonema hofmannii PCC 7110</name>
    <dbReference type="NCBI Taxonomy" id="128403"/>
    <lineage>
        <taxon>Bacteria</taxon>
        <taxon>Bacillati</taxon>
        <taxon>Cyanobacteriota</taxon>
        <taxon>Cyanophyceae</taxon>
        <taxon>Nostocales</taxon>
        <taxon>Scytonemataceae</taxon>
        <taxon>Scytonema</taxon>
    </lineage>
</organism>
<keyword evidence="3" id="KW-1185">Reference proteome</keyword>
<name>A0A139WV70_9CYAN</name>
<proteinExistence type="predicted"/>
<dbReference type="Pfam" id="PF01569">
    <property type="entry name" value="PAP2"/>
    <property type="match status" value="1"/>
</dbReference>
<gene>
    <name evidence="2" type="ORF">WA1_42175</name>
</gene>
<comment type="caution">
    <text evidence="2">The sequence shown here is derived from an EMBL/GenBank/DDBJ whole genome shotgun (WGS) entry which is preliminary data.</text>
</comment>
<dbReference type="AlphaFoldDB" id="A0A139WV70"/>
<dbReference type="SUPFAM" id="SSF48317">
    <property type="entry name" value="Acid phosphatase/Vanadium-dependent haloperoxidase"/>
    <property type="match status" value="1"/>
</dbReference>
<dbReference type="PANTHER" id="PTHR34599:SF1">
    <property type="entry name" value="PHOSPHATIDIC ACID PHOSPHATASE TYPE 2_HALOPEROXIDASE DOMAIN-CONTAINING PROTEIN"/>
    <property type="match status" value="1"/>
</dbReference>
<dbReference type="Proteomes" id="UP000076925">
    <property type="component" value="Unassembled WGS sequence"/>
</dbReference>
<dbReference type="InterPro" id="IPR000326">
    <property type="entry name" value="PAP2/HPO"/>
</dbReference>
<protein>
    <submittedName>
        <fullName evidence="2">Phosphoesterase PA-phosphatase</fullName>
    </submittedName>
</protein>
<reference evidence="2 3" key="1">
    <citation type="journal article" date="2013" name="Genome Biol. Evol.">
        <title>Genomes of Stigonematalean cyanobacteria (subsection V) and the evolution of oxygenic photosynthesis from prokaryotes to plastids.</title>
        <authorList>
            <person name="Dagan T."/>
            <person name="Roettger M."/>
            <person name="Stucken K."/>
            <person name="Landan G."/>
            <person name="Koch R."/>
            <person name="Major P."/>
            <person name="Gould S.B."/>
            <person name="Goremykin V.V."/>
            <person name="Rippka R."/>
            <person name="Tandeau de Marsac N."/>
            <person name="Gugger M."/>
            <person name="Lockhart P.J."/>
            <person name="Allen J.F."/>
            <person name="Brune I."/>
            <person name="Maus I."/>
            <person name="Puhler A."/>
            <person name="Martin W.F."/>
        </authorList>
    </citation>
    <scope>NUCLEOTIDE SEQUENCE [LARGE SCALE GENOMIC DNA]</scope>
    <source>
        <strain evidence="2 3">PCC 7110</strain>
    </source>
</reference>
<sequence>MKDTVIIPWNNIYLEAVRKFGGAPGPIARIGAMMHIAMFDAINALSGNPYKSYLSNLPDTVKGADPAMSAAYAARKVLLQTIDTLINQAATSPGGVPNPFEPHQLNAGFDPKSFLDDWSKRFNMTWEKDDPSQKFGEAVAEAILLEREKDGSEKANDSPAVEFGFTPGDWRETGSGAAVTPQWGKVNPFGGWQTSQINDFLPTTALNVSKFSNYSELLPGRDYAGQIKEVQRLGEAHSSERTREQTEIAFFWANDVNGTSKPPGQLYTITQIVAKQEGTVQSLLETARLFALVSIAMADAAIVAWYVKYLFPQENDENNLIRLWRPETAIREADTDNNPDTTPDRHWQPLSAMTDGTRFSPAFPAYISGHATFGAAHAAMMRLFFARDSISFTATTEDPNALRDENGVKLTRTFTSFTEAARENGRSRVYLGVHYQWDAEGGFESGTKVGEFAFNRLSDSSSGQQRQSR</sequence>
<dbReference type="InterPro" id="IPR052559">
    <property type="entry name" value="V-haloperoxidase"/>
</dbReference>
<dbReference type="RefSeq" id="WP_017748541.1">
    <property type="nucleotide sequence ID" value="NZ_KQ976354.1"/>
</dbReference>
<dbReference type="PANTHER" id="PTHR34599">
    <property type="entry name" value="PEROXIDASE-RELATED"/>
    <property type="match status" value="1"/>
</dbReference>
<dbReference type="STRING" id="128403.WA1_42175"/>
<evidence type="ECO:0000259" key="1">
    <source>
        <dbReference type="Pfam" id="PF01569"/>
    </source>
</evidence>
<feature type="domain" description="Phosphatidic acid phosphatase type 2/haloperoxidase" evidence="1">
    <location>
        <begin position="320"/>
        <end position="446"/>
    </location>
</feature>
<accession>A0A139WV70</accession>
<dbReference type="Gene3D" id="1.10.606.20">
    <property type="match status" value="1"/>
</dbReference>